<dbReference type="AlphaFoldDB" id="A0A6A5VIM5"/>
<accession>A0A6A5VIM5</accession>
<gene>
    <name evidence="2" type="ORF">BU23DRAFT_297766</name>
</gene>
<dbReference type="Proteomes" id="UP000800036">
    <property type="component" value="Unassembled WGS sequence"/>
</dbReference>
<organism evidence="2 3">
    <name type="scientific">Bimuria novae-zelandiae CBS 107.79</name>
    <dbReference type="NCBI Taxonomy" id="1447943"/>
    <lineage>
        <taxon>Eukaryota</taxon>
        <taxon>Fungi</taxon>
        <taxon>Dikarya</taxon>
        <taxon>Ascomycota</taxon>
        <taxon>Pezizomycotina</taxon>
        <taxon>Dothideomycetes</taxon>
        <taxon>Pleosporomycetidae</taxon>
        <taxon>Pleosporales</taxon>
        <taxon>Massarineae</taxon>
        <taxon>Didymosphaeriaceae</taxon>
        <taxon>Bimuria</taxon>
    </lineage>
</organism>
<evidence type="ECO:0000256" key="1">
    <source>
        <dbReference type="SAM" id="MobiDB-lite"/>
    </source>
</evidence>
<proteinExistence type="predicted"/>
<keyword evidence="3" id="KW-1185">Reference proteome</keyword>
<dbReference type="EMBL" id="ML976663">
    <property type="protein sequence ID" value="KAF1977483.1"/>
    <property type="molecule type" value="Genomic_DNA"/>
</dbReference>
<protein>
    <submittedName>
        <fullName evidence="2">Uncharacterized protein</fullName>
    </submittedName>
</protein>
<sequence length="159" mass="17365">MTALLTYRRFSQRSKVRRSLFVFVAWAALRRAFLLGSAWSTEVSVSSLPPPAGCGSPPEDIAGCATGIFCFVFLRAPPFFTATDRWLLPIEGAEVSSSSSSAQSMTLLRNRPVRRRSTTGRSSSSSLCDIGRLRFWTCVRPSCSRSISSASLRSDSTPS</sequence>
<evidence type="ECO:0000313" key="2">
    <source>
        <dbReference type="EMBL" id="KAF1977483.1"/>
    </source>
</evidence>
<feature type="region of interest" description="Disordered" evidence="1">
    <location>
        <begin position="106"/>
        <end position="126"/>
    </location>
</feature>
<name>A0A6A5VIM5_9PLEO</name>
<reference evidence="2" key="1">
    <citation type="journal article" date="2020" name="Stud. Mycol.">
        <title>101 Dothideomycetes genomes: a test case for predicting lifestyles and emergence of pathogens.</title>
        <authorList>
            <person name="Haridas S."/>
            <person name="Albert R."/>
            <person name="Binder M."/>
            <person name="Bloem J."/>
            <person name="Labutti K."/>
            <person name="Salamov A."/>
            <person name="Andreopoulos B."/>
            <person name="Baker S."/>
            <person name="Barry K."/>
            <person name="Bills G."/>
            <person name="Bluhm B."/>
            <person name="Cannon C."/>
            <person name="Castanera R."/>
            <person name="Culley D."/>
            <person name="Daum C."/>
            <person name="Ezra D."/>
            <person name="Gonzalez J."/>
            <person name="Henrissat B."/>
            <person name="Kuo A."/>
            <person name="Liang C."/>
            <person name="Lipzen A."/>
            <person name="Lutzoni F."/>
            <person name="Magnuson J."/>
            <person name="Mondo S."/>
            <person name="Nolan M."/>
            <person name="Ohm R."/>
            <person name="Pangilinan J."/>
            <person name="Park H.-J."/>
            <person name="Ramirez L."/>
            <person name="Alfaro M."/>
            <person name="Sun H."/>
            <person name="Tritt A."/>
            <person name="Yoshinaga Y."/>
            <person name="Zwiers L.-H."/>
            <person name="Turgeon B."/>
            <person name="Goodwin S."/>
            <person name="Spatafora J."/>
            <person name="Crous P."/>
            <person name="Grigoriev I."/>
        </authorList>
    </citation>
    <scope>NUCLEOTIDE SEQUENCE</scope>
    <source>
        <strain evidence="2">CBS 107.79</strain>
    </source>
</reference>
<evidence type="ECO:0000313" key="3">
    <source>
        <dbReference type="Proteomes" id="UP000800036"/>
    </source>
</evidence>